<dbReference type="STRING" id="1294273.roselon_00359"/>
<gene>
    <name evidence="2" type="ORF">roselon_00359</name>
</gene>
<proteinExistence type="predicted"/>
<feature type="region of interest" description="Disordered" evidence="1">
    <location>
        <begin position="1"/>
        <end position="61"/>
    </location>
</feature>
<evidence type="ECO:0000313" key="3">
    <source>
        <dbReference type="Proteomes" id="UP000019593"/>
    </source>
</evidence>
<dbReference type="AlphaFoldDB" id="W8RNS7"/>
<sequence>MHRRRTSQDRPTPSIGQRRPCRLARSARQKRAGHRHADPALSSTSMPFPPRPSALGMVAGG</sequence>
<dbReference type="Proteomes" id="UP000019593">
    <property type="component" value="Chromosome"/>
</dbReference>
<evidence type="ECO:0000256" key="1">
    <source>
        <dbReference type="SAM" id="MobiDB-lite"/>
    </source>
</evidence>
<reference evidence="2 3" key="1">
    <citation type="submission" date="2013-03" db="EMBL/GenBank/DDBJ databases">
        <authorList>
            <person name="Fiebig A."/>
            <person name="Goeker M."/>
            <person name="Klenk H.-P.P."/>
        </authorList>
    </citation>
    <scope>NUCLEOTIDE SEQUENCE [LARGE SCALE GENOMIC DNA]</scope>
    <source>
        <strain evidence="3">DSM 19469</strain>
    </source>
</reference>
<evidence type="ECO:0000313" key="2">
    <source>
        <dbReference type="EMBL" id="AHM02804.1"/>
    </source>
</evidence>
<accession>W8RNS7</accession>
<name>W8RNS7_9RHOB</name>
<organism evidence="2 3">
    <name type="scientific">Roseicyclus elongatus DSM 19469</name>
    <dbReference type="NCBI Taxonomy" id="1294273"/>
    <lineage>
        <taxon>Bacteria</taxon>
        <taxon>Pseudomonadati</taxon>
        <taxon>Pseudomonadota</taxon>
        <taxon>Alphaproteobacteria</taxon>
        <taxon>Rhodobacterales</taxon>
        <taxon>Roseobacteraceae</taxon>
        <taxon>Roseicyclus</taxon>
    </lineage>
</organism>
<protein>
    <submittedName>
        <fullName evidence="2">Uncharacterized protein</fullName>
    </submittedName>
</protein>
<feature type="compositionally biased region" description="Basic residues" evidence="1">
    <location>
        <begin position="19"/>
        <end position="34"/>
    </location>
</feature>
<dbReference type="HOGENOM" id="CLU_2919883_0_0_5"/>
<dbReference type="EMBL" id="CP004372">
    <property type="protein sequence ID" value="AHM02804.1"/>
    <property type="molecule type" value="Genomic_DNA"/>
</dbReference>
<dbReference type="KEGG" id="red:roselon_00359"/>
<keyword evidence="3" id="KW-1185">Reference proteome</keyword>